<reference evidence="1 2" key="1">
    <citation type="submission" date="2018-08" db="EMBL/GenBank/DDBJ databases">
        <title>A genome reference for cultivated species of the human gut microbiota.</title>
        <authorList>
            <person name="Zou Y."/>
            <person name="Xue W."/>
            <person name="Luo G."/>
        </authorList>
    </citation>
    <scope>NUCLEOTIDE SEQUENCE [LARGE SCALE GENOMIC DNA]</scope>
    <source>
        <strain evidence="1 2">AF21-25</strain>
    </source>
</reference>
<dbReference type="EMBL" id="QRVU01000158">
    <property type="protein sequence ID" value="RGS65374.1"/>
    <property type="molecule type" value="Genomic_DNA"/>
</dbReference>
<evidence type="ECO:0000313" key="2">
    <source>
        <dbReference type="Proteomes" id="UP000285981"/>
    </source>
</evidence>
<sequence length="76" mass="9260">AEFLRKNRAEVLRVSIFEYDEEEHMRQEREESRQEGIEQVNDLYDKLFELGRSEDVKRAVKDAKYREKLLGEFHID</sequence>
<proteinExistence type="predicted"/>
<name>A0A412KAH7_9FIRM</name>
<comment type="caution">
    <text evidence="1">The sequence shown here is derived from an EMBL/GenBank/DDBJ whole genome shotgun (WGS) entry which is preliminary data.</text>
</comment>
<protein>
    <submittedName>
        <fullName evidence="1">Uncharacterized protein</fullName>
    </submittedName>
</protein>
<accession>A0A412KAH7</accession>
<gene>
    <name evidence="1" type="ORF">DWX78_15570</name>
</gene>
<organism evidence="1 2">
    <name type="scientific">Dorea formicigenerans</name>
    <dbReference type="NCBI Taxonomy" id="39486"/>
    <lineage>
        <taxon>Bacteria</taxon>
        <taxon>Bacillati</taxon>
        <taxon>Bacillota</taxon>
        <taxon>Clostridia</taxon>
        <taxon>Lachnospirales</taxon>
        <taxon>Lachnospiraceae</taxon>
        <taxon>Dorea</taxon>
    </lineage>
</organism>
<evidence type="ECO:0000313" key="1">
    <source>
        <dbReference type="EMBL" id="RGS65374.1"/>
    </source>
</evidence>
<dbReference type="Proteomes" id="UP000285981">
    <property type="component" value="Unassembled WGS sequence"/>
</dbReference>
<feature type="non-terminal residue" evidence="1">
    <location>
        <position position="1"/>
    </location>
</feature>
<dbReference type="AlphaFoldDB" id="A0A412KAH7"/>